<dbReference type="AlphaFoldDB" id="A0A0B6SCT5"/>
<evidence type="ECO:0000313" key="1">
    <source>
        <dbReference type="EMBL" id="AJK50071.1"/>
    </source>
</evidence>
<dbReference type="RefSeq" id="WP_042628389.1">
    <property type="nucleotide sequence ID" value="NZ_BSTO01000016.1"/>
</dbReference>
<reference evidence="2" key="1">
    <citation type="submission" date="2011-03" db="EMBL/GenBank/DDBJ databases">
        <authorList>
            <person name="Voget S."/>
            <person name="Streit W.R."/>
            <person name="Jaeger K.E."/>
            <person name="Daniel R."/>
        </authorList>
    </citation>
    <scope>NUCLEOTIDE SEQUENCE [LARGE SCALE GENOMIC DNA]</scope>
    <source>
        <strain evidence="2">PG1</strain>
    </source>
</reference>
<proteinExistence type="predicted"/>
<dbReference type="HOGENOM" id="CLU_130931_2_0_4"/>
<gene>
    <name evidence="1" type="ORF">BGL_2c20070</name>
</gene>
<dbReference type="OrthoDB" id="5513456at2"/>
<dbReference type="Pfam" id="PF13665">
    <property type="entry name" value="Tox-PAAR-like"/>
    <property type="match status" value="1"/>
</dbReference>
<sequence length="132" mass="13879">MFATNSLDAMSMSTVPDVCKTPALVPVPIPYVNITYSSMHIPSVFNVMIGTGFAENLLTEGTISIGDEPGVLGGIVSNVFMGPDTYLTGSLKVMFGPAFATHMTSLVGMNGMPFNTVGMSIVPAQFRVLLLA</sequence>
<protein>
    <submittedName>
        <fullName evidence="1">Uncharacterized protein</fullName>
    </submittedName>
</protein>
<dbReference type="EMBL" id="CP002581">
    <property type="protein sequence ID" value="AJK50071.1"/>
    <property type="molecule type" value="Genomic_DNA"/>
</dbReference>
<dbReference type="KEGG" id="bpla:bpln_2g20360"/>
<dbReference type="KEGG" id="bgp:BGL_2c20070"/>
<evidence type="ECO:0000313" key="2">
    <source>
        <dbReference type="Proteomes" id="UP000031838"/>
    </source>
</evidence>
<accession>A0A0B6SCT5</accession>
<keyword evidence="2" id="KW-1185">Reference proteome</keyword>
<reference evidence="1 2" key="2">
    <citation type="journal article" date="2016" name="Appl. Microbiol. Biotechnol.">
        <title>Mutations improving production and secretion of extracellular lipase by Burkholderia glumae PG1.</title>
        <authorList>
            <person name="Knapp A."/>
            <person name="Voget S."/>
            <person name="Gao R."/>
            <person name="Zaburannyi N."/>
            <person name="Krysciak D."/>
            <person name="Breuer M."/>
            <person name="Hauer B."/>
            <person name="Streit W.R."/>
            <person name="Muller R."/>
            <person name="Daniel R."/>
            <person name="Jaeger K.E."/>
        </authorList>
    </citation>
    <scope>NUCLEOTIDE SEQUENCE [LARGE SCALE GENOMIC DNA]</scope>
    <source>
        <strain evidence="1 2">PG1</strain>
    </source>
</reference>
<organism evidence="1 2">
    <name type="scientific">Burkholderia plantarii</name>
    <dbReference type="NCBI Taxonomy" id="41899"/>
    <lineage>
        <taxon>Bacteria</taxon>
        <taxon>Pseudomonadati</taxon>
        <taxon>Pseudomonadota</taxon>
        <taxon>Betaproteobacteria</taxon>
        <taxon>Burkholderiales</taxon>
        <taxon>Burkholderiaceae</taxon>
        <taxon>Burkholderia</taxon>
    </lineage>
</organism>
<dbReference type="Proteomes" id="UP000031838">
    <property type="component" value="Chromosome 2"/>
</dbReference>
<name>A0A0B6SCT5_BURPL</name>